<dbReference type="InterPro" id="IPR032675">
    <property type="entry name" value="LRR_dom_sf"/>
</dbReference>
<dbReference type="EMBL" id="JACAZH010000014">
    <property type="protein sequence ID" value="KAF7350617.1"/>
    <property type="molecule type" value="Genomic_DNA"/>
</dbReference>
<keyword evidence="2" id="KW-1185">Reference proteome</keyword>
<name>A0A8H6Y2H3_9AGAR</name>
<proteinExistence type="predicted"/>
<dbReference type="OrthoDB" id="2888153at2759"/>
<evidence type="ECO:0000313" key="2">
    <source>
        <dbReference type="Proteomes" id="UP000623467"/>
    </source>
</evidence>
<accession>A0A8H6Y2H3</accession>
<comment type="caution">
    <text evidence="1">The sequence shown here is derived from an EMBL/GenBank/DDBJ whole genome shotgun (WGS) entry which is preliminary data.</text>
</comment>
<reference evidence="1" key="1">
    <citation type="submission" date="2020-05" db="EMBL/GenBank/DDBJ databases">
        <title>Mycena genomes resolve the evolution of fungal bioluminescence.</title>
        <authorList>
            <person name="Tsai I.J."/>
        </authorList>
    </citation>
    <scope>NUCLEOTIDE SEQUENCE</scope>
    <source>
        <strain evidence="1">160909Yilan</strain>
    </source>
</reference>
<sequence length="507" mass="57172">MISIRPPFTPQFLQSKLQSGQRLSAEEIAIATEFISVAEHCISYVDASISRTGPGIELDELKQERANIIQQIARHKNAICTIRRIPPEIISKFLVLSVPQLDIDDFGQPPWHLGHICGDWREIALETPSLWSDIVVFRPREYPLEKLHALLDRSSNSPLKFLFWAASTTSQEEPRIRELLQIMVACAPRWISASIAVNPHDWGLLAPLRGRIPRLHYLRIDVSDFGGFHHPQYTVMAKEKSDPFEIAPALRDVTLEDLSTLPHALKLPFQQLTRIKVVESCTSIRAMLQTASNLQMASLDFTDDPLETGFPVPIRLQHLRRLYVSAQPFLHQLELPALEEIYLVNTDPAPFLSLIGRCPTIRLTRLSMAFCGSTNLIRILEACPSIQSLGLQLTNNEGNDVLSKLTVRRTGAILTSIGPNVHSISLGIDRAPIKYEQFVKMVESRWRVPRKGSPCCRLRSVELFVVDSGKLLSTSQQERIDTLKGEGLRVSVLQGTEAHYAIMDWRI</sequence>
<protein>
    <recommendedName>
        <fullName evidence="3">F-box domain-containing protein</fullName>
    </recommendedName>
</protein>
<evidence type="ECO:0000313" key="1">
    <source>
        <dbReference type="EMBL" id="KAF7350617.1"/>
    </source>
</evidence>
<dbReference type="SUPFAM" id="SSF52047">
    <property type="entry name" value="RNI-like"/>
    <property type="match status" value="1"/>
</dbReference>
<evidence type="ECO:0008006" key="3">
    <source>
        <dbReference type="Google" id="ProtNLM"/>
    </source>
</evidence>
<dbReference type="Gene3D" id="3.80.10.10">
    <property type="entry name" value="Ribonuclease Inhibitor"/>
    <property type="match status" value="1"/>
</dbReference>
<dbReference type="AlphaFoldDB" id="A0A8H6Y2H3"/>
<dbReference type="Proteomes" id="UP000623467">
    <property type="component" value="Unassembled WGS sequence"/>
</dbReference>
<gene>
    <name evidence="1" type="ORF">MSAN_01621800</name>
</gene>
<organism evidence="1 2">
    <name type="scientific">Mycena sanguinolenta</name>
    <dbReference type="NCBI Taxonomy" id="230812"/>
    <lineage>
        <taxon>Eukaryota</taxon>
        <taxon>Fungi</taxon>
        <taxon>Dikarya</taxon>
        <taxon>Basidiomycota</taxon>
        <taxon>Agaricomycotina</taxon>
        <taxon>Agaricomycetes</taxon>
        <taxon>Agaricomycetidae</taxon>
        <taxon>Agaricales</taxon>
        <taxon>Marasmiineae</taxon>
        <taxon>Mycenaceae</taxon>
        <taxon>Mycena</taxon>
    </lineage>
</organism>